<sequence length="276" mass="26937">MSLLVLLNLILLTTALPHSPPSQYVGCISTPESSSTPFSTTTSLSAPFTAAQCLQACAGKAALVAIGGGSCFCDDGSGTASASFELVDEARCGVVCVPGDESSGKCGGEGVLSLYQISGSDCDCKKNLGVNAGKNASTVPPVVQPSPCPPEGCNQPSTPIPTPAPTPAPAPVLVTQAQQQAAAPCPPEGCQSTTRVIVTVTTPLPASNSTGSACPSGSCAASNQAGAAQTPTSSGGQGAGGQGAGEAPGLANESPRLYTSGILSSIAAIIFGLSLL</sequence>
<feature type="region of interest" description="Disordered" evidence="1">
    <location>
        <begin position="224"/>
        <end position="248"/>
    </location>
</feature>
<reference evidence="4" key="1">
    <citation type="submission" date="2022-09" db="EMBL/GenBank/DDBJ databases">
        <title>Fusarium specimens isolated from Avocado Roots.</title>
        <authorList>
            <person name="Stajich J."/>
            <person name="Roper C."/>
            <person name="Heimlech-Rivalta G."/>
        </authorList>
    </citation>
    <scope>NUCLEOTIDE SEQUENCE</scope>
    <source>
        <strain evidence="4">CF00136</strain>
    </source>
</reference>
<dbReference type="AlphaFoldDB" id="A0A9W8RPK5"/>
<protein>
    <recommendedName>
        <fullName evidence="3">WSC domain-containing protein</fullName>
    </recommendedName>
</protein>
<evidence type="ECO:0000313" key="5">
    <source>
        <dbReference type="Proteomes" id="UP001152049"/>
    </source>
</evidence>
<dbReference type="OrthoDB" id="5103024at2759"/>
<dbReference type="EMBL" id="JAOQAZ010000038">
    <property type="protein sequence ID" value="KAJ4247859.1"/>
    <property type="molecule type" value="Genomic_DNA"/>
</dbReference>
<dbReference type="PROSITE" id="PS51212">
    <property type="entry name" value="WSC"/>
    <property type="match status" value="1"/>
</dbReference>
<feature type="signal peptide" evidence="2">
    <location>
        <begin position="1"/>
        <end position="15"/>
    </location>
</feature>
<keyword evidence="2" id="KW-0732">Signal</keyword>
<feature type="region of interest" description="Disordered" evidence="1">
    <location>
        <begin position="146"/>
        <end position="166"/>
    </location>
</feature>
<proteinExistence type="predicted"/>
<keyword evidence="5" id="KW-1185">Reference proteome</keyword>
<accession>A0A9W8RPK5</accession>
<evidence type="ECO:0000256" key="2">
    <source>
        <dbReference type="SAM" id="SignalP"/>
    </source>
</evidence>
<comment type="caution">
    <text evidence="4">The sequence shown here is derived from an EMBL/GenBank/DDBJ whole genome shotgun (WGS) entry which is preliminary data.</text>
</comment>
<dbReference type="InterPro" id="IPR002889">
    <property type="entry name" value="WSC_carb-bd"/>
</dbReference>
<evidence type="ECO:0000259" key="3">
    <source>
        <dbReference type="PROSITE" id="PS51212"/>
    </source>
</evidence>
<evidence type="ECO:0000313" key="4">
    <source>
        <dbReference type="EMBL" id="KAJ4247859.1"/>
    </source>
</evidence>
<name>A0A9W8RPK5_9HYPO</name>
<gene>
    <name evidence="4" type="ORF">NW762_013069</name>
</gene>
<feature type="compositionally biased region" description="Gly residues" evidence="1">
    <location>
        <begin position="235"/>
        <end position="246"/>
    </location>
</feature>
<evidence type="ECO:0000256" key="1">
    <source>
        <dbReference type="SAM" id="MobiDB-lite"/>
    </source>
</evidence>
<feature type="chain" id="PRO_5040760297" description="WSC domain-containing protein" evidence="2">
    <location>
        <begin position="16"/>
        <end position="276"/>
    </location>
</feature>
<feature type="domain" description="WSC" evidence="3">
    <location>
        <begin position="21"/>
        <end position="118"/>
    </location>
</feature>
<organism evidence="4 5">
    <name type="scientific">Fusarium torreyae</name>
    <dbReference type="NCBI Taxonomy" id="1237075"/>
    <lineage>
        <taxon>Eukaryota</taxon>
        <taxon>Fungi</taxon>
        <taxon>Dikarya</taxon>
        <taxon>Ascomycota</taxon>
        <taxon>Pezizomycotina</taxon>
        <taxon>Sordariomycetes</taxon>
        <taxon>Hypocreomycetidae</taxon>
        <taxon>Hypocreales</taxon>
        <taxon>Nectriaceae</taxon>
        <taxon>Fusarium</taxon>
    </lineage>
</organism>
<dbReference type="Proteomes" id="UP001152049">
    <property type="component" value="Unassembled WGS sequence"/>
</dbReference>
<feature type="compositionally biased region" description="Polar residues" evidence="1">
    <location>
        <begin position="224"/>
        <end position="234"/>
    </location>
</feature>